<proteinExistence type="predicted"/>
<name>A0AAU7VMD8_9FIRM</name>
<accession>A0AAU7VMD8</accession>
<dbReference type="InterPro" id="IPR027417">
    <property type="entry name" value="P-loop_NTPase"/>
</dbReference>
<reference evidence="2" key="1">
    <citation type="journal article" date="2013" name="Extremophiles">
        <title>Proteinivorax tanatarense gen. nov., sp. nov., an anaerobic, haloalkaliphilic, proteolytic bacterium isolated from a decaying algal bloom, and proposal of Proteinivoraceae fam. nov.</title>
        <authorList>
            <person name="Kevbrin V."/>
            <person name="Boltyanskaya Y."/>
            <person name="Zhilina T."/>
            <person name="Kolganova T."/>
            <person name="Lavrentjeva E."/>
            <person name="Kuznetsov B."/>
        </authorList>
    </citation>
    <scope>NUCLEOTIDE SEQUENCE</scope>
    <source>
        <strain evidence="2">Z-910T</strain>
    </source>
</reference>
<dbReference type="InterPro" id="IPR051396">
    <property type="entry name" value="Bact_Antivir_Def_Nuclease"/>
</dbReference>
<sequence length="515" mass="59905">MEEISINRLRSLVDIQQIKISPITVLVGKNSSGKSTFLRTFPLFKQSIARKTSEPILWFDEYGVDFGDFETAKNNVVKNDTIEFGFTFSIKKNKLIFRRSGFDFDDKDSINVELGVKKNYLADLLVCMADQKIKLEFKDKGQISKFTVNDESMITNDLRWDSNPFGLIPEIADERFITYNSQEFFRYKNQGFLPYKSQLVKLFLKKAHSSTKEETIRRAIANIVFGNKRNMYNAMIKSNFPNKLKENLKSLDIETSEFKQINNLLIAQEINHILDICNKLISKSIQSVKYMKPVRANAERYYRIQGLSVDEIDPSGDNIPMFLNNLTDSEKDKFEKWTQERFNLKFSISKKQGHVSMVMKDENTNQSYNLADTGYGYSQILPIIVLLWQAQRVKNRVRSYSLYRTVDSLIVIEQPELHLHPAFQAKLVDLFARIVQEASSHNKEIRFIIETHSETMVNRLGHLIAREFLSKDDVNVLLFDKVENYKTEIESMEFTENGALKNWPIGFFEPDAPRR</sequence>
<dbReference type="PANTHER" id="PTHR43581:SF2">
    <property type="entry name" value="EXCINUCLEASE ATPASE SUBUNIT"/>
    <property type="match status" value="1"/>
</dbReference>
<dbReference type="Pfam" id="PF13175">
    <property type="entry name" value="AAA_15"/>
    <property type="match status" value="1"/>
</dbReference>
<dbReference type="AlphaFoldDB" id="A0AAU7VMD8"/>
<dbReference type="InterPro" id="IPR041685">
    <property type="entry name" value="AAA_GajA/Old/RecF-like"/>
</dbReference>
<organism evidence="2">
    <name type="scientific">Proteinivorax tanatarense</name>
    <dbReference type="NCBI Taxonomy" id="1260629"/>
    <lineage>
        <taxon>Bacteria</taxon>
        <taxon>Bacillati</taxon>
        <taxon>Bacillota</taxon>
        <taxon>Clostridia</taxon>
        <taxon>Eubacteriales</taxon>
        <taxon>Proteinivoracaceae</taxon>
        <taxon>Proteinivorax</taxon>
    </lineage>
</organism>
<dbReference type="EMBL" id="CP158367">
    <property type="protein sequence ID" value="XBX75219.1"/>
    <property type="molecule type" value="Genomic_DNA"/>
</dbReference>
<evidence type="ECO:0000259" key="1">
    <source>
        <dbReference type="Pfam" id="PF13175"/>
    </source>
</evidence>
<evidence type="ECO:0000313" key="2">
    <source>
        <dbReference type="EMBL" id="XBX75219.1"/>
    </source>
</evidence>
<dbReference type="SUPFAM" id="SSF52540">
    <property type="entry name" value="P-loop containing nucleoside triphosphate hydrolases"/>
    <property type="match status" value="1"/>
</dbReference>
<reference evidence="2" key="2">
    <citation type="submission" date="2024-06" db="EMBL/GenBank/DDBJ databases">
        <authorList>
            <person name="Petrova K.O."/>
            <person name="Toshchakov S.V."/>
            <person name="Boltjanskaja Y.V."/>
            <person name="Kevbrin V."/>
        </authorList>
    </citation>
    <scope>NUCLEOTIDE SEQUENCE</scope>
    <source>
        <strain evidence="2">Z-910T</strain>
    </source>
</reference>
<gene>
    <name evidence="2" type="ORF">PRVXT_000329</name>
</gene>
<protein>
    <submittedName>
        <fullName evidence="2">AAA family ATPase</fullName>
    </submittedName>
</protein>
<feature type="domain" description="Endonuclease GajA/Old nuclease/RecF-like AAA" evidence="1">
    <location>
        <begin position="2"/>
        <end position="457"/>
    </location>
</feature>
<dbReference type="RefSeq" id="WP_350343964.1">
    <property type="nucleotide sequence ID" value="NZ_CP158367.1"/>
</dbReference>
<dbReference type="PANTHER" id="PTHR43581">
    <property type="entry name" value="ATP/GTP PHOSPHATASE"/>
    <property type="match status" value="1"/>
</dbReference>
<dbReference type="Gene3D" id="3.40.50.300">
    <property type="entry name" value="P-loop containing nucleotide triphosphate hydrolases"/>
    <property type="match status" value="1"/>
</dbReference>